<dbReference type="Proteomes" id="UP000515708">
    <property type="component" value="Chromosome"/>
</dbReference>
<dbReference type="AlphaFoldDB" id="A0A7D8AI58"/>
<evidence type="ECO:0000313" key="1">
    <source>
        <dbReference type="EMBL" id="QMU98203.1"/>
    </source>
</evidence>
<sequence>MSMGETQQAIISIDDDDGIPLDRDQDIGALKERIERAAAETRFVDFRRADGAEVSVLVSPLSRVRIAILPVRAEAVDAAEPGGIDDFPADLF</sequence>
<evidence type="ECO:0000313" key="2">
    <source>
        <dbReference type="Proteomes" id="UP000515708"/>
    </source>
</evidence>
<dbReference type="EMBL" id="CP043732">
    <property type="protein sequence ID" value="QMU98203.1"/>
    <property type="molecule type" value="Genomic_DNA"/>
</dbReference>
<protein>
    <submittedName>
        <fullName evidence="1">Uncharacterized protein</fullName>
    </submittedName>
</protein>
<accession>A0A7D8AI58</accession>
<gene>
    <name evidence="1" type="ORF">FVO59_14160</name>
</gene>
<reference evidence="1 2" key="1">
    <citation type="journal article" date="2020" name="Front. Microbiol.">
        <title>Design of Bacterial Strain-Specific qPCR Assays Using NGS Data and Publicly Available Resources and Its Application to Track Biocontrol Strains.</title>
        <authorList>
            <person name="Hernandez I."/>
            <person name="Sant C."/>
            <person name="Martinez R."/>
            <person name="Fernandez C."/>
        </authorList>
    </citation>
    <scope>NUCLEOTIDE SEQUENCE [LARGE SCALE GENOMIC DNA]</scope>
    <source>
        <strain evidence="1 2">B24</strain>
    </source>
</reference>
<name>A0A7D8AI58_9MICO</name>
<organism evidence="1 2">
    <name type="scientific">Microbacterium esteraromaticum</name>
    <dbReference type="NCBI Taxonomy" id="57043"/>
    <lineage>
        <taxon>Bacteria</taxon>
        <taxon>Bacillati</taxon>
        <taxon>Actinomycetota</taxon>
        <taxon>Actinomycetes</taxon>
        <taxon>Micrococcales</taxon>
        <taxon>Microbacteriaceae</taxon>
        <taxon>Microbacterium</taxon>
    </lineage>
</organism>
<proteinExistence type="predicted"/>